<feature type="region of interest" description="Disordered" evidence="4">
    <location>
        <begin position="240"/>
        <end position="259"/>
    </location>
</feature>
<dbReference type="PANTHER" id="PTHR46509:SF1">
    <property type="entry name" value="PHOSPHOADENOSINE PHOSPHOSULFATE REDUCTASE"/>
    <property type="match status" value="1"/>
</dbReference>
<dbReference type="PIRSF" id="PIRSF000857">
    <property type="entry name" value="PAPS_reductase"/>
    <property type="match status" value="1"/>
</dbReference>
<evidence type="ECO:0000256" key="1">
    <source>
        <dbReference type="ARBA" id="ARBA00009732"/>
    </source>
</evidence>
<proteinExistence type="inferred from homology"/>
<feature type="domain" description="Phosphoadenosine phosphosulphate reductase" evidence="5">
    <location>
        <begin position="48"/>
        <end position="244"/>
    </location>
</feature>
<reference evidence="6 7" key="1">
    <citation type="journal article" date="2018" name="MBio">
        <title>Comparative Genomics Reveals the Core Gene Toolbox for the Fungus-Insect Symbiosis.</title>
        <authorList>
            <person name="Wang Y."/>
            <person name="Stata M."/>
            <person name="Wang W."/>
            <person name="Stajich J.E."/>
            <person name="White M.M."/>
            <person name="Moncalvo J.M."/>
        </authorList>
    </citation>
    <scope>NUCLEOTIDE SEQUENCE [LARGE SCALE GENOMIC DNA]</scope>
    <source>
        <strain evidence="6 7">SC-DP-2</strain>
    </source>
</reference>
<dbReference type="NCBIfam" id="NF002537">
    <property type="entry name" value="PRK02090.1"/>
    <property type="match status" value="1"/>
</dbReference>
<dbReference type="AlphaFoldDB" id="A0A2T9XWQ7"/>
<dbReference type="STRING" id="133381.A0A2T9XWQ7"/>
<accession>A0A2T9XWQ7</accession>
<gene>
    <name evidence="6" type="ORF">BB560_007340</name>
</gene>
<dbReference type="PANTHER" id="PTHR46509">
    <property type="entry name" value="PHOSPHOADENOSINE PHOSPHOSULFATE REDUCTASE"/>
    <property type="match status" value="1"/>
</dbReference>
<protein>
    <recommendedName>
        <fullName evidence="5">Phosphoadenosine phosphosulphate reductase domain-containing protein</fullName>
    </recommendedName>
</protein>
<evidence type="ECO:0000313" key="7">
    <source>
        <dbReference type="Proteomes" id="UP000245609"/>
    </source>
</evidence>
<dbReference type="InterPro" id="IPR004511">
    <property type="entry name" value="PAPS/APS_Rdtase"/>
</dbReference>
<organism evidence="6 7">
    <name type="scientific">Smittium megazygosporum</name>
    <dbReference type="NCBI Taxonomy" id="133381"/>
    <lineage>
        <taxon>Eukaryota</taxon>
        <taxon>Fungi</taxon>
        <taxon>Fungi incertae sedis</taxon>
        <taxon>Zoopagomycota</taxon>
        <taxon>Kickxellomycotina</taxon>
        <taxon>Harpellomycetes</taxon>
        <taxon>Harpellales</taxon>
        <taxon>Legeriomycetaceae</taxon>
        <taxon>Smittium</taxon>
    </lineage>
</organism>
<dbReference type="GO" id="GO:0005737">
    <property type="term" value="C:cytoplasm"/>
    <property type="evidence" value="ECO:0007669"/>
    <property type="project" value="TreeGrafter"/>
</dbReference>
<evidence type="ECO:0000313" key="6">
    <source>
        <dbReference type="EMBL" id="PVU84499.1"/>
    </source>
</evidence>
<name>A0A2T9XWQ7_9FUNG</name>
<dbReference type="Proteomes" id="UP000245609">
    <property type="component" value="Unassembled WGS sequence"/>
</dbReference>
<dbReference type="InterPro" id="IPR002500">
    <property type="entry name" value="PAPS_reduct_dom"/>
</dbReference>
<dbReference type="CDD" id="cd23945">
    <property type="entry name" value="PAPS_reductase"/>
    <property type="match status" value="1"/>
</dbReference>
<evidence type="ECO:0000256" key="2">
    <source>
        <dbReference type="ARBA" id="ARBA00023002"/>
    </source>
</evidence>
<dbReference type="GO" id="GO:0004604">
    <property type="term" value="F:phosphoadenylyl-sulfate reductase (thioredoxin) activity"/>
    <property type="evidence" value="ECO:0007669"/>
    <property type="project" value="InterPro"/>
</dbReference>
<evidence type="ECO:0000259" key="5">
    <source>
        <dbReference type="Pfam" id="PF01507"/>
    </source>
</evidence>
<dbReference type="EMBL" id="MBFS01003926">
    <property type="protein sequence ID" value="PVU84499.1"/>
    <property type="molecule type" value="Genomic_DNA"/>
</dbReference>
<comment type="pathway">
    <text evidence="3">Sulfur metabolism; hydrogen sulfide biosynthesis; sulfite from sulfate.</text>
</comment>
<comment type="caution">
    <text evidence="6">The sequence shown here is derived from an EMBL/GenBank/DDBJ whole genome shotgun (WGS) entry which is preliminary data.</text>
</comment>
<evidence type="ECO:0000256" key="3">
    <source>
        <dbReference type="ARBA" id="ARBA00024327"/>
    </source>
</evidence>
<comment type="similarity">
    <text evidence="1">Belongs to the PAPS reductase family. CysH subfamily.</text>
</comment>
<dbReference type="Gene3D" id="3.40.50.620">
    <property type="entry name" value="HUPs"/>
    <property type="match status" value="1"/>
</dbReference>
<sequence>MDRKTLVDEHGNVDISDHELELINSKLEKMSSEDIIQWASEKFPRLYQETAFGPSGNIIMDMVYGKGLDVPVIFIDTLYHFDETLELSKEITTKYGAKLHTLKPNGVSTREEFEAKHGKLWETSPLEYDFLVKAEPAQRAYSELKPNCVITGRRRTQKGERSNIKILEIINVDLNSNLDTPSDAVDAAISSSSKIAKLAKLNPLASGDWTFQKVRSYQMAYNVPYNKLLDAGYKSIGDIHSTSPVGENEDERSGRWKGSDKTECGLHNDYFAMKAAFNARKNQKNAV</sequence>
<dbReference type="Pfam" id="PF01507">
    <property type="entry name" value="PAPS_reduct"/>
    <property type="match status" value="1"/>
</dbReference>
<keyword evidence="7" id="KW-1185">Reference proteome</keyword>
<evidence type="ECO:0000256" key="4">
    <source>
        <dbReference type="SAM" id="MobiDB-lite"/>
    </source>
</evidence>
<dbReference type="GO" id="GO:0019379">
    <property type="term" value="P:sulfate assimilation, phosphoadenylyl sulfate reduction by phosphoadenylyl-sulfate reductase (thioredoxin)"/>
    <property type="evidence" value="ECO:0007669"/>
    <property type="project" value="InterPro"/>
</dbReference>
<dbReference type="OrthoDB" id="7869097at2759"/>
<dbReference type="InterPro" id="IPR014729">
    <property type="entry name" value="Rossmann-like_a/b/a_fold"/>
</dbReference>
<keyword evidence="2" id="KW-0560">Oxidoreductase</keyword>
<dbReference type="SUPFAM" id="SSF52402">
    <property type="entry name" value="Adenine nucleotide alpha hydrolases-like"/>
    <property type="match status" value="1"/>
</dbReference>